<sequence length="275" mass="32168">MEDQEPVFDYIAENYDKTRGNLDEIELNVLLNALKDCQNILEIGAGTGRIMKPLQDHGLDITGVDISKKMLQKASEKGLNHLVIGNATNLPFLDKSFDAVITVHVFHLVNDLDRVFTEASRVSRKYILTFIRERKQIEGKLPNRRGELFNVAREVASRYGYSIEPGERIHNRTEGELIRRFPPDEKIKVREYTRKTNPENFVERMRYSSRFVKMFSRIPEEDISKIFSFTKKEIKKLNIKPVETVIYEYLAIWYPDNMEKRILEHKGDNLRSESN</sequence>
<organism evidence="2 3">
    <name type="scientific">Cuniculiplasma divulgatum</name>
    <dbReference type="NCBI Taxonomy" id="1673428"/>
    <lineage>
        <taxon>Archaea</taxon>
        <taxon>Methanobacteriati</taxon>
        <taxon>Thermoplasmatota</taxon>
        <taxon>Thermoplasmata</taxon>
        <taxon>Thermoplasmatales</taxon>
        <taxon>Cuniculiplasmataceae</taxon>
        <taxon>Cuniculiplasma</taxon>
    </lineage>
</organism>
<dbReference type="InterPro" id="IPR013216">
    <property type="entry name" value="Methyltransf_11"/>
</dbReference>
<evidence type="ECO:0000313" key="2">
    <source>
        <dbReference type="EMBL" id="SJK85630.1"/>
    </source>
</evidence>
<keyword evidence="2" id="KW-0489">Methyltransferase</keyword>
<evidence type="ECO:0000313" key="3">
    <source>
        <dbReference type="Proteomes" id="UP000187822"/>
    </source>
</evidence>
<gene>
    <name evidence="2" type="ORF">CPM_1853</name>
</gene>
<dbReference type="AlphaFoldDB" id="A0A1R4A9I0"/>
<dbReference type="Pfam" id="PF08241">
    <property type="entry name" value="Methyltransf_11"/>
    <property type="match status" value="1"/>
</dbReference>
<dbReference type="CDD" id="cd02440">
    <property type="entry name" value="AdoMet_MTases"/>
    <property type="match status" value="1"/>
</dbReference>
<dbReference type="KEGG" id="cdiv:CPM_1853"/>
<evidence type="ECO:0000259" key="1">
    <source>
        <dbReference type="Pfam" id="PF08241"/>
    </source>
</evidence>
<dbReference type="InterPro" id="IPR029063">
    <property type="entry name" value="SAM-dependent_MTases_sf"/>
</dbReference>
<dbReference type="GO" id="GO:0032259">
    <property type="term" value="P:methylation"/>
    <property type="evidence" value="ECO:0007669"/>
    <property type="project" value="UniProtKB-KW"/>
</dbReference>
<dbReference type="SUPFAM" id="SSF53335">
    <property type="entry name" value="S-adenosyl-L-methionine-dependent methyltransferases"/>
    <property type="match status" value="1"/>
</dbReference>
<protein>
    <submittedName>
        <fullName evidence="2">SAM-dependent methyltransferase</fullName>
    </submittedName>
</protein>
<dbReference type="PANTHER" id="PTHR43591:SF110">
    <property type="entry name" value="RHODANESE DOMAIN-CONTAINING PROTEIN"/>
    <property type="match status" value="1"/>
</dbReference>
<dbReference type="PANTHER" id="PTHR43591">
    <property type="entry name" value="METHYLTRANSFERASE"/>
    <property type="match status" value="1"/>
</dbReference>
<dbReference type="STRING" id="1673428.CPM_1853"/>
<dbReference type="Gene3D" id="3.40.50.150">
    <property type="entry name" value="Vaccinia Virus protein VP39"/>
    <property type="match status" value="1"/>
</dbReference>
<dbReference type="GeneID" id="30928428"/>
<keyword evidence="2" id="KW-0808">Transferase</keyword>
<proteinExistence type="predicted"/>
<dbReference type="RefSeq" id="WP_077076703.1">
    <property type="nucleotide sequence ID" value="NZ_LT719092.1"/>
</dbReference>
<dbReference type="GO" id="GO:0008757">
    <property type="term" value="F:S-adenosylmethionine-dependent methyltransferase activity"/>
    <property type="evidence" value="ECO:0007669"/>
    <property type="project" value="InterPro"/>
</dbReference>
<keyword evidence="3" id="KW-1185">Reference proteome</keyword>
<accession>A0A1R4A9I0</accession>
<name>A0A1R4A9I0_9ARCH</name>
<dbReference type="OrthoDB" id="190449at2157"/>
<feature type="domain" description="Methyltransferase type 11" evidence="1">
    <location>
        <begin position="41"/>
        <end position="124"/>
    </location>
</feature>
<reference evidence="3" key="1">
    <citation type="submission" date="2016-06" db="EMBL/GenBank/DDBJ databases">
        <authorList>
            <person name="Toshchakov V.S."/>
        </authorList>
    </citation>
    <scope>NUCLEOTIDE SEQUENCE [LARGE SCALE GENOMIC DNA]</scope>
    <source>
        <strain>PM4 (JCM 30641</strain>
        <strain evidence="3">\VKM B-2940)</strain>
    </source>
</reference>
<dbReference type="EMBL" id="LT719092">
    <property type="protein sequence ID" value="SJK85630.1"/>
    <property type="molecule type" value="Genomic_DNA"/>
</dbReference>
<dbReference type="Proteomes" id="UP000187822">
    <property type="component" value="Chromosome I"/>
</dbReference>